<dbReference type="EMBL" id="VORU01000002">
    <property type="protein sequence ID" value="TXD70069.1"/>
    <property type="molecule type" value="Genomic_DNA"/>
</dbReference>
<comment type="caution">
    <text evidence="2">The sequence shown here is derived from an EMBL/GenBank/DDBJ whole genome shotgun (WGS) entry which is preliminary data.</text>
</comment>
<dbReference type="PROSITE" id="PS51257">
    <property type="entry name" value="PROKAR_LIPOPROTEIN"/>
    <property type="match status" value="1"/>
</dbReference>
<dbReference type="Pfam" id="PF20243">
    <property type="entry name" value="MbnP"/>
    <property type="match status" value="1"/>
</dbReference>
<dbReference type="Proteomes" id="UP000321945">
    <property type="component" value="Unassembled WGS sequence"/>
</dbReference>
<sequence>MKKIAFLLILAFGIFGCSSDDDSQQEVLGCTDPQSLNYNISATKDDGTCEYEVLGCTDPASSNYNPAANTDDGSCIYNKNVTFNFTQNWDGQSVTNADFNNTVYTNESGNFLNISKLRYLISRISLQKADGTTVNFEEYKLIDLTDPASLNLTPALMASTGDYTGISFVYGFNEADNTSGAYPDLNAANWNWPSMLGGGYHFMQMEGSFDDTSGAPQPYAYHNGTARVSNGVFEQNFIAFDFNQNFTITDDATIEIKMDISEWYKNPLLWDLNDRSVDLMMNYLAQKDMHRNGATVFSIGAITQ</sequence>
<accession>A0A5C6YRC4</accession>
<name>A0A5C6YRC4_9FLAO</name>
<proteinExistence type="predicted"/>
<dbReference type="RefSeq" id="WP_111815028.1">
    <property type="nucleotide sequence ID" value="NZ_CBCRZQ010000003.1"/>
</dbReference>
<evidence type="ECO:0000259" key="1">
    <source>
        <dbReference type="Pfam" id="PF20243"/>
    </source>
</evidence>
<feature type="domain" description="Copper-binding protein MbnP-like" evidence="1">
    <location>
        <begin position="79"/>
        <end position="266"/>
    </location>
</feature>
<dbReference type="OrthoDB" id="1422031at2"/>
<keyword evidence="3" id="KW-1185">Reference proteome</keyword>
<reference evidence="2 3" key="1">
    <citation type="submission" date="2019-08" db="EMBL/GenBank/DDBJ databases">
        <title>Genome of Aequorivita lipolytica Y10-2 (type strain).</title>
        <authorList>
            <person name="Bowman J.P."/>
        </authorList>
    </citation>
    <scope>NUCLEOTIDE SEQUENCE [LARGE SCALE GENOMIC DNA]</scope>
    <source>
        <strain evidence="2 3">Y10-2</strain>
    </source>
</reference>
<dbReference type="AlphaFoldDB" id="A0A5C6YRC4"/>
<organism evidence="2 3">
    <name type="scientific">Aequorivita lipolytica</name>
    <dbReference type="NCBI Taxonomy" id="153267"/>
    <lineage>
        <taxon>Bacteria</taxon>
        <taxon>Pseudomonadati</taxon>
        <taxon>Bacteroidota</taxon>
        <taxon>Flavobacteriia</taxon>
        <taxon>Flavobacteriales</taxon>
        <taxon>Flavobacteriaceae</taxon>
        <taxon>Aequorivita</taxon>
    </lineage>
</organism>
<gene>
    <name evidence="2" type="ORF">ESV24_02550</name>
</gene>
<evidence type="ECO:0000313" key="2">
    <source>
        <dbReference type="EMBL" id="TXD70069.1"/>
    </source>
</evidence>
<dbReference type="InterPro" id="IPR046863">
    <property type="entry name" value="MbnP-like_dom"/>
</dbReference>
<evidence type="ECO:0000313" key="3">
    <source>
        <dbReference type="Proteomes" id="UP000321945"/>
    </source>
</evidence>
<protein>
    <recommendedName>
        <fullName evidence="1">Copper-binding protein MbnP-like domain-containing protein</fullName>
    </recommendedName>
</protein>